<evidence type="ECO:0000313" key="5">
    <source>
        <dbReference type="EMBL" id="EHJ12639.1"/>
    </source>
</evidence>
<dbReference type="Pfam" id="PF01934">
    <property type="entry name" value="HepT-like"/>
    <property type="match status" value="1"/>
</dbReference>
<keyword evidence="2" id="KW-0540">Nuclease</keyword>
<dbReference type="NCBIfam" id="NF047751">
    <property type="entry name" value="HepT_toxin"/>
    <property type="match status" value="1"/>
</dbReference>
<dbReference type="RefSeq" id="WP_007310836.1">
    <property type="nucleotide sequence ID" value="NZ_AESD01000388.1"/>
</dbReference>
<dbReference type="InterPro" id="IPR052379">
    <property type="entry name" value="Type_VII_TA_RNase"/>
</dbReference>
<evidence type="ECO:0000256" key="4">
    <source>
        <dbReference type="ARBA" id="ARBA00024207"/>
    </source>
</evidence>
<comment type="similarity">
    <text evidence="4">Belongs to the HepT RNase toxin family.</text>
</comment>
<evidence type="ECO:0008006" key="7">
    <source>
        <dbReference type="Google" id="ProtNLM"/>
    </source>
</evidence>
<keyword evidence="1" id="KW-1277">Toxin-antitoxin system</keyword>
<dbReference type="PANTHER" id="PTHR33397">
    <property type="entry name" value="UPF0331 PROTEIN YUTE"/>
    <property type="match status" value="1"/>
</dbReference>
<dbReference type="Proteomes" id="UP000003477">
    <property type="component" value="Unassembled WGS sequence"/>
</dbReference>
<gene>
    <name evidence="5" type="ORF">CWATWH0003_2655</name>
</gene>
<reference evidence="5 6" key="1">
    <citation type="journal article" date="2011" name="Front. Microbiol.">
        <title>Two Strains of Crocosphaera watsonii with Highly Conserved Genomes are Distinguished by Strain-Specific Features.</title>
        <authorList>
            <person name="Bench S.R."/>
            <person name="Ilikchyan I.N."/>
            <person name="Tripp H.J."/>
            <person name="Zehr J.P."/>
        </authorList>
    </citation>
    <scope>NUCLEOTIDE SEQUENCE [LARGE SCALE GENOMIC DNA]</scope>
    <source>
        <strain evidence="5 6">WH 0003</strain>
    </source>
</reference>
<evidence type="ECO:0000313" key="6">
    <source>
        <dbReference type="Proteomes" id="UP000003477"/>
    </source>
</evidence>
<dbReference type="GO" id="GO:0004540">
    <property type="term" value="F:RNA nuclease activity"/>
    <property type="evidence" value="ECO:0007669"/>
    <property type="project" value="InterPro"/>
</dbReference>
<name>G5J590_CROWT</name>
<evidence type="ECO:0000256" key="1">
    <source>
        <dbReference type="ARBA" id="ARBA00022649"/>
    </source>
</evidence>
<dbReference type="PANTHER" id="PTHR33397:SF5">
    <property type="entry name" value="RNASE YUTE-RELATED"/>
    <property type="match status" value="1"/>
</dbReference>
<accession>G5J590</accession>
<dbReference type="GO" id="GO:0110001">
    <property type="term" value="C:toxin-antitoxin complex"/>
    <property type="evidence" value="ECO:0007669"/>
    <property type="project" value="InterPro"/>
</dbReference>
<dbReference type="GeneID" id="88766312"/>
<sequence>MSFDKNRVLLRVNFIIQQLSYLKEYEFISFENYQNNFEKKATIERTLELMIQAAIDINRHLITKKLRLPFPETAKQSFLQLQQENILTEALAKQLAKSAGLRNILAHEYLELDDTIIYQSIPLALSQYPLYIKQIITYLDSLN</sequence>
<comment type="caution">
    <text evidence="5">The sequence shown here is derived from an EMBL/GenBank/DDBJ whole genome shotgun (WGS) entry which is preliminary data.</text>
</comment>
<dbReference type="InterPro" id="IPR008201">
    <property type="entry name" value="HepT-like"/>
</dbReference>
<evidence type="ECO:0000256" key="3">
    <source>
        <dbReference type="ARBA" id="ARBA00022801"/>
    </source>
</evidence>
<keyword evidence="3" id="KW-0378">Hydrolase</keyword>
<organism evidence="5 6">
    <name type="scientific">Crocosphaera watsonii WH 0003</name>
    <dbReference type="NCBI Taxonomy" id="423471"/>
    <lineage>
        <taxon>Bacteria</taxon>
        <taxon>Bacillati</taxon>
        <taxon>Cyanobacteriota</taxon>
        <taxon>Cyanophyceae</taxon>
        <taxon>Oscillatoriophycideae</taxon>
        <taxon>Chroococcales</taxon>
        <taxon>Aphanothecaceae</taxon>
        <taxon>Crocosphaera</taxon>
    </lineage>
</organism>
<evidence type="ECO:0000256" key="2">
    <source>
        <dbReference type="ARBA" id="ARBA00022722"/>
    </source>
</evidence>
<dbReference type="AlphaFoldDB" id="G5J590"/>
<dbReference type="PATRIC" id="fig|423471.3.peg.2500"/>
<dbReference type="Gene3D" id="1.20.120.580">
    <property type="entry name" value="bsu32300-like"/>
    <property type="match status" value="1"/>
</dbReference>
<proteinExistence type="inferred from homology"/>
<protein>
    <recommendedName>
        <fullName evidence="7">DUF86 domain-containing protein</fullName>
    </recommendedName>
</protein>
<dbReference type="InterPro" id="IPR037038">
    <property type="entry name" value="HepT-like_sf"/>
</dbReference>
<dbReference type="GO" id="GO:0016787">
    <property type="term" value="F:hydrolase activity"/>
    <property type="evidence" value="ECO:0007669"/>
    <property type="project" value="UniProtKB-KW"/>
</dbReference>
<dbReference type="EMBL" id="AESD01000388">
    <property type="protein sequence ID" value="EHJ12639.1"/>
    <property type="molecule type" value="Genomic_DNA"/>
</dbReference>